<reference evidence="9 10" key="1">
    <citation type="submission" date="2016-07" db="EMBL/GenBank/DDBJ databases">
        <title>Pervasive Adenine N6-methylation of Active Genes in Fungi.</title>
        <authorList>
            <consortium name="DOE Joint Genome Institute"/>
            <person name="Mondo S.J."/>
            <person name="Dannebaum R.O."/>
            <person name="Kuo R.C."/>
            <person name="Labutti K."/>
            <person name="Haridas S."/>
            <person name="Kuo A."/>
            <person name="Salamov A."/>
            <person name="Ahrendt S.R."/>
            <person name="Lipzen A."/>
            <person name="Sullivan W."/>
            <person name="Andreopoulos W.B."/>
            <person name="Clum A."/>
            <person name="Lindquist E."/>
            <person name="Daum C."/>
            <person name="Ramamoorthy G.K."/>
            <person name="Gryganskyi A."/>
            <person name="Culley D."/>
            <person name="Magnuson J.K."/>
            <person name="James T.Y."/>
            <person name="O'Malley M.A."/>
            <person name="Stajich J.E."/>
            <person name="Spatafora J.W."/>
            <person name="Visel A."/>
            <person name="Grigoriev I.V."/>
        </authorList>
    </citation>
    <scope>NUCLEOTIDE SEQUENCE [LARGE SCALE GENOMIC DNA]</scope>
    <source>
        <strain evidence="9 10">62-1032</strain>
    </source>
</reference>
<feature type="binding site" evidence="7">
    <location>
        <position position="47"/>
    </location>
    <ligand>
        <name>Zn(2+)</name>
        <dbReference type="ChEBI" id="CHEBI:29105"/>
    </ligand>
</feature>
<evidence type="ECO:0000256" key="3">
    <source>
        <dbReference type="ARBA" id="ARBA00022723"/>
    </source>
</evidence>
<keyword evidence="3 7" id="KW-0479">Metal-binding</keyword>
<accession>A0A1Y2FYY4</accession>
<feature type="binding site" evidence="7">
    <location>
        <position position="45"/>
    </location>
    <ligand>
        <name>Zn(2+)</name>
        <dbReference type="ChEBI" id="CHEBI:29105"/>
    </ligand>
</feature>
<comment type="cofactor">
    <cofactor evidence="7">
        <name>Zn(2+)</name>
        <dbReference type="ChEBI" id="CHEBI:29105"/>
    </cofactor>
    <text evidence="7">Binds 1 zinc ion per subunit.</text>
</comment>
<dbReference type="EMBL" id="MCGR01000010">
    <property type="protein sequence ID" value="ORY88415.1"/>
    <property type="molecule type" value="Genomic_DNA"/>
</dbReference>
<evidence type="ECO:0000256" key="6">
    <source>
        <dbReference type="ARBA" id="ARBA00048348"/>
    </source>
</evidence>
<comment type="similarity">
    <text evidence="1 8">Belongs to the beta-class carbonic anhydrase family.</text>
</comment>
<evidence type="ECO:0000313" key="10">
    <source>
        <dbReference type="Proteomes" id="UP000193467"/>
    </source>
</evidence>
<keyword evidence="10" id="KW-1185">Reference proteome</keyword>
<keyword evidence="5 8" id="KW-0456">Lyase</keyword>
<keyword evidence="4 7" id="KW-0862">Zinc</keyword>
<sequence>MSRFPELQELMSGNGEFRNETEEEHPGLVEELAQGQHPKFAYLGCADSRVPETEVFGAEIGDLFVSRNVGNQFNIDDLSAETTISYAIAHLGVQHVIVMGHYGCGAVQAAIASESDEASTDIGEARIDTWIRPIRSLFKSSNHSHIVAFREAHADDETIAAPNRTEPAFRALVEENVKQQVRNLADDSSVLKVSLSSPSTELKRSSSSGEEPVELWLHGWVYDVDTGLVTDLGVSVGPSGSADSE</sequence>
<evidence type="ECO:0000256" key="5">
    <source>
        <dbReference type="ARBA" id="ARBA00023239"/>
    </source>
</evidence>
<dbReference type="STRING" id="106004.A0A1Y2FYY4"/>
<dbReference type="InterPro" id="IPR001765">
    <property type="entry name" value="Carbonic_anhydrase"/>
</dbReference>
<name>A0A1Y2FYY4_9BASI</name>
<dbReference type="EC" id="4.2.1.1" evidence="2 8"/>
<comment type="caution">
    <text evidence="9">The sequence shown here is derived from an EMBL/GenBank/DDBJ whole genome shotgun (WGS) entry which is preliminary data.</text>
</comment>
<dbReference type="Proteomes" id="UP000193467">
    <property type="component" value="Unassembled WGS sequence"/>
</dbReference>
<dbReference type="AlphaFoldDB" id="A0A1Y2FYY4"/>
<evidence type="ECO:0000313" key="9">
    <source>
        <dbReference type="EMBL" id="ORY88415.1"/>
    </source>
</evidence>
<dbReference type="SMART" id="SM00947">
    <property type="entry name" value="Pro_CA"/>
    <property type="match status" value="1"/>
</dbReference>
<dbReference type="PANTHER" id="PTHR11002">
    <property type="entry name" value="CARBONIC ANHYDRASE"/>
    <property type="match status" value="1"/>
</dbReference>
<evidence type="ECO:0000256" key="2">
    <source>
        <dbReference type="ARBA" id="ARBA00012925"/>
    </source>
</evidence>
<dbReference type="Pfam" id="PF00484">
    <property type="entry name" value="Pro_CA"/>
    <property type="match status" value="1"/>
</dbReference>
<dbReference type="InParanoid" id="A0A1Y2FYY4"/>
<dbReference type="InterPro" id="IPR036874">
    <property type="entry name" value="Carbonic_anhydrase_sf"/>
</dbReference>
<organism evidence="9 10">
    <name type="scientific">Leucosporidium creatinivorum</name>
    <dbReference type="NCBI Taxonomy" id="106004"/>
    <lineage>
        <taxon>Eukaryota</taxon>
        <taxon>Fungi</taxon>
        <taxon>Dikarya</taxon>
        <taxon>Basidiomycota</taxon>
        <taxon>Pucciniomycotina</taxon>
        <taxon>Microbotryomycetes</taxon>
        <taxon>Leucosporidiales</taxon>
        <taxon>Leucosporidium</taxon>
    </lineage>
</organism>
<gene>
    <name evidence="9" type="ORF">BCR35DRAFT_263416</name>
</gene>
<dbReference type="GO" id="GO:0004089">
    <property type="term" value="F:carbonate dehydratase activity"/>
    <property type="evidence" value="ECO:0007669"/>
    <property type="project" value="UniProtKB-UniRule"/>
</dbReference>
<comment type="catalytic activity">
    <reaction evidence="6 8">
        <text>hydrogencarbonate + H(+) = CO2 + H2O</text>
        <dbReference type="Rhea" id="RHEA:10748"/>
        <dbReference type="ChEBI" id="CHEBI:15377"/>
        <dbReference type="ChEBI" id="CHEBI:15378"/>
        <dbReference type="ChEBI" id="CHEBI:16526"/>
        <dbReference type="ChEBI" id="CHEBI:17544"/>
        <dbReference type="EC" id="4.2.1.1"/>
    </reaction>
</comment>
<dbReference type="Gene3D" id="3.40.1050.10">
    <property type="entry name" value="Carbonic anhydrase"/>
    <property type="match status" value="1"/>
</dbReference>
<comment type="function">
    <text evidence="8">Reversible hydration of carbon dioxide.</text>
</comment>
<evidence type="ECO:0000256" key="8">
    <source>
        <dbReference type="RuleBase" id="RU003956"/>
    </source>
</evidence>
<evidence type="ECO:0000256" key="4">
    <source>
        <dbReference type="ARBA" id="ARBA00022833"/>
    </source>
</evidence>
<dbReference type="GO" id="GO:0008270">
    <property type="term" value="F:zinc ion binding"/>
    <property type="evidence" value="ECO:0007669"/>
    <property type="project" value="UniProtKB-UniRule"/>
</dbReference>
<dbReference type="SUPFAM" id="SSF53056">
    <property type="entry name" value="beta-carbonic anhydrase, cab"/>
    <property type="match status" value="1"/>
</dbReference>
<evidence type="ECO:0000256" key="1">
    <source>
        <dbReference type="ARBA" id="ARBA00006217"/>
    </source>
</evidence>
<dbReference type="OrthoDB" id="10248475at2759"/>
<protein>
    <recommendedName>
        <fullName evidence="2 8">Carbonic anhydrase</fullName>
        <ecNumber evidence="2 8">4.2.1.1</ecNumber>
    </recommendedName>
    <alternativeName>
        <fullName evidence="8">Carbonate dehydratase</fullName>
    </alternativeName>
</protein>
<proteinExistence type="inferred from homology"/>
<evidence type="ECO:0000256" key="7">
    <source>
        <dbReference type="PIRSR" id="PIRSR601765-1"/>
    </source>
</evidence>
<feature type="binding site" evidence="7">
    <location>
        <position position="101"/>
    </location>
    <ligand>
        <name>Zn(2+)</name>
        <dbReference type="ChEBI" id="CHEBI:29105"/>
    </ligand>
</feature>
<dbReference type="PANTHER" id="PTHR11002:SF76">
    <property type="entry name" value="CARBONIC ANHYDRASE"/>
    <property type="match status" value="1"/>
</dbReference>
<feature type="binding site" evidence="7">
    <location>
        <position position="104"/>
    </location>
    <ligand>
        <name>Zn(2+)</name>
        <dbReference type="ChEBI" id="CHEBI:29105"/>
    </ligand>
</feature>